<dbReference type="EMBL" id="KV876062">
    <property type="protein sequence ID" value="RZR73940.1"/>
    <property type="molecule type" value="Genomic_DNA"/>
</dbReference>
<reference evidence="2" key="1">
    <citation type="journal article" date="2018" name="Data Brief">
        <title>Genome sequence data from 17 accessions of Ensete ventricosum, a staple food crop for millions in Ethiopia.</title>
        <authorList>
            <person name="Yemataw Z."/>
            <person name="Muzemil S."/>
            <person name="Ambachew D."/>
            <person name="Tripathi L."/>
            <person name="Tesfaye K."/>
            <person name="Chala A."/>
            <person name="Farbos A."/>
            <person name="O'Neill P."/>
            <person name="Moore K."/>
            <person name="Grant M."/>
            <person name="Studholme D.J."/>
        </authorList>
    </citation>
    <scope>NUCLEOTIDE SEQUENCE [LARGE SCALE GENOMIC DNA]</scope>
    <source>
        <tissue evidence="2">Leaf</tissue>
    </source>
</reference>
<evidence type="ECO:0000313" key="2">
    <source>
        <dbReference type="EMBL" id="RZR73940.1"/>
    </source>
</evidence>
<accession>A0A444CRN7</accession>
<dbReference type="AlphaFoldDB" id="A0A444CRN7"/>
<dbReference type="Proteomes" id="UP000290560">
    <property type="component" value="Unassembled WGS sequence"/>
</dbReference>
<feature type="region of interest" description="Disordered" evidence="1">
    <location>
        <begin position="1"/>
        <end position="47"/>
    </location>
</feature>
<proteinExistence type="predicted"/>
<name>A0A444CRN7_ENSVE</name>
<feature type="compositionally biased region" description="Polar residues" evidence="1">
    <location>
        <begin position="9"/>
        <end position="23"/>
    </location>
</feature>
<gene>
    <name evidence="2" type="ORF">BHM03_00029979</name>
</gene>
<sequence length="76" mass="8446">MSLPPGSRIPSQSNKPPTTSQQGLWAPSSKIPPLDAKNDRNYNKKSGFWRNVQLATPDSDREVVKGKILETSARLR</sequence>
<organism evidence="2">
    <name type="scientific">Ensete ventricosum</name>
    <name type="common">Abyssinian banana</name>
    <name type="synonym">Musa ensete</name>
    <dbReference type="NCBI Taxonomy" id="4639"/>
    <lineage>
        <taxon>Eukaryota</taxon>
        <taxon>Viridiplantae</taxon>
        <taxon>Streptophyta</taxon>
        <taxon>Embryophyta</taxon>
        <taxon>Tracheophyta</taxon>
        <taxon>Spermatophyta</taxon>
        <taxon>Magnoliopsida</taxon>
        <taxon>Liliopsida</taxon>
        <taxon>Zingiberales</taxon>
        <taxon>Musaceae</taxon>
        <taxon>Ensete</taxon>
    </lineage>
</organism>
<evidence type="ECO:0000256" key="1">
    <source>
        <dbReference type="SAM" id="MobiDB-lite"/>
    </source>
</evidence>
<protein>
    <submittedName>
        <fullName evidence="2">Uncharacterized protein</fullName>
    </submittedName>
</protein>